<dbReference type="AlphaFoldDB" id="A0A6M3M9V4"/>
<dbReference type="EMBL" id="MT143781">
    <property type="protein sequence ID" value="QJB02403.1"/>
    <property type="molecule type" value="Genomic_DNA"/>
</dbReference>
<protein>
    <submittedName>
        <fullName evidence="2">Uncharacterized protein</fullName>
    </submittedName>
</protein>
<reference evidence="2" key="1">
    <citation type="submission" date="2020-03" db="EMBL/GenBank/DDBJ databases">
        <title>The deep terrestrial virosphere.</title>
        <authorList>
            <person name="Holmfeldt K."/>
            <person name="Nilsson E."/>
            <person name="Simone D."/>
            <person name="Lopez-Fernandez M."/>
            <person name="Wu X."/>
            <person name="de Brujin I."/>
            <person name="Lundin D."/>
            <person name="Andersson A."/>
            <person name="Bertilsson S."/>
            <person name="Dopson M."/>
        </authorList>
    </citation>
    <scope>NUCLEOTIDE SEQUENCE</scope>
    <source>
        <strain evidence="2">MM171B01299</strain>
    </source>
</reference>
<organism evidence="2">
    <name type="scientific">viral metagenome</name>
    <dbReference type="NCBI Taxonomy" id="1070528"/>
    <lineage>
        <taxon>unclassified sequences</taxon>
        <taxon>metagenomes</taxon>
        <taxon>organismal metagenomes</taxon>
    </lineage>
</organism>
<accession>A0A6M3M9V4</accession>
<name>A0A6M3M9V4_9ZZZZ</name>
<feature type="region of interest" description="Disordered" evidence="1">
    <location>
        <begin position="28"/>
        <end position="71"/>
    </location>
</feature>
<gene>
    <name evidence="2" type="ORF">MM171B01299_0003</name>
</gene>
<proteinExistence type="predicted"/>
<evidence type="ECO:0000256" key="1">
    <source>
        <dbReference type="SAM" id="MobiDB-lite"/>
    </source>
</evidence>
<sequence>MPNQNYEEVFKCPCCGMVAPIERLNEDGPFPFEQTTRRFGGKTKLTEEERGGREHERMGRGSGHGKIEYDPWAEPAPEVKEALARRVAQVQGKL</sequence>
<evidence type="ECO:0000313" key="2">
    <source>
        <dbReference type="EMBL" id="QJB02403.1"/>
    </source>
</evidence>
<feature type="compositionally biased region" description="Basic and acidic residues" evidence="1">
    <location>
        <begin position="44"/>
        <end position="69"/>
    </location>
</feature>